<organism evidence="1 2">
    <name type="scientific">Leptospira vanthielii</name>
    <dbReference type="NCBI Taxonomy" id="293085"/>
    <lineage>
        <taxon>Bacteria</taxon>
        <taxon>Pseudomonadati</taxon>
        <taxon>Spirochaetota</taxon>
        <taxon>Spirochaetia</taxon>
        <taxon>Leptospirales</taxon>
        <taxon>Leptospiraceae</taxon>
        <taxon>Leptospira</taxon>
    </lineage>
</organism>
<name>A0ABY2NNM9_9LEPT</name>
<gene>
    <name evidence="1" type="ORF">EHQ95_08690</name>
</gene>
<proteinExistence type="predicted"/>
<dbReference type="Proteomes" id="UP000298112">
    <property type="component" value="Unassembled WGS sequence"/>
</dbReference>
<keyword evidence="2" id="KW-1185">Reference proteome</keyword>
<comment type="caution">
    <text evidence="1">The sequence shown here is derived from an EMBL/GenBank/DDBJ whole genome shotgun (WGS) entry which is preliminary data.</text>
</comment>
<dbReference type="EMBL" id="RQHF01000025">
    <property type="protein sequence ID" value="TGM56713.1"/>
    <property type="molecule type" value="Genomic_DNA"/>
</dbReference>
<protein>
    <submittedName>
        <fullName evidence="1">Uncharacterized protein</fullName>
    </submittedName>
</protein>
<sequence length="74" mass="9118">MNAIQIGSGKFCIRFVRRSMVPCRRYFFFSILFLVCRDQCKFFSETQEQLWTKRLDKLDRYVLKLKMERSHDKK</sequence>
<evidence type="ECO:0000313" key="2">
    <source>
        <dbReference type="Proteomes" id="UP000298112"/>
    </source>
</evidence>
<evidence type="ECO:0000313" key="1">
    <source>
        <dbReference type="EMBL" id="TGM56713.1"/>
    </source>
</evidence>
<reference evidence="2" key="1">
    <citation type="journal article" date="2019" name="PLoS Negl. Trop. Dis.">
        <title>Revisiting the worldwide diversity of Leptospira species in the environment.</title>
        <authorList>
            <person name="Vincent A.T."/>
            <person name="Schiettekatte O."/>
            <person name="Bourhy P."/>
            <person name="Veyrier F.J."/>
            <person name="Picardeau M."/>
        </authorList>
    </citation>
    <scope>NUCLEOTIDE SEQUENCE [LARGE SCALE GENOMIC DNA]</scope>
    <source>
        <strain evidence="2">201601955</strain>
    </source>
</reference>
<accession>A0ABY2NNM9</accession>